<feature type="domain" description="EF-hand" evidence="9">
    <location>
        <begin position="968"/>
        <end position="1003"/>
    </location>
</feature>
<evidence type="ECO:0000256" key="2">
    <source>
        <dbReference type="ARBA" id="ARBA00022679"/>
    </source>
</evidence>
<dbReference type="GO" id="GO:0004674">
    <property type="term" value="F:protein serine/threonine kinase activity"/>
    <property type="evidence" value="ECO:0007669"/>
    <property type="project" value="UniProtKB-KW"/>
</dbReference>
<dbReference type="EMBL" id="LJSK01000324">
    <property type="protein sequence ID" value="KPI83799.1"/>
    <property type="molecule type" value="Genomic_DNA"/>
</dbReference>
<feature type="region of interest" description="Disordered" evidence="7">
    <location>
        <begin position="677"/>
        <end position="696"/>
    </location>
</feature>
<feature type="domain" description="Protein kinase" evidence="8">
    <location>
        <begin position="486"/>
        <end position="811"/>
    </location>
</feature>
<feature type="compositionally biased region" description="Pro residues" evidence="7">
    <location>
        <begin position="1227"/>
        <end position="1238"/>
    </location>
</feature>
<accession>A0A0N0P374</accession>
<feature type="domain" description="EF-hand" evidence="9">
    <location>
        <begin position="1067"/>
        <end position="1102"/>
    </location>
</feature>
<dbReference type="Gene3D" id="1.10.238.10">
    <property type="entry name" value="EF-hand"/>
    <property type="match status" value="1"/>
</dbReference>
<keyword evidence="3 6" id="KW-0547">Nucleotide-binding</keyword>
<dbReference type="SUPFAM" id="SSF56112">
    <property type="entry name" value="Protein kinase-like (PK-like)"/>
    <property type="match status" value="2"/>
</dbReference>
<feature type="compositionally biased region" description="Low complexity" evidence="7">
    <location>
        <begin position="575"/>
        <end position="589"/>
    </location>
</feature>
<dbReference type="PROSITE" id="PS00107">
    <property type="entry name" value="PROTEIN_KINASE_ATP"/>
    <property type="match status" value="1"/>
</dbReference>
<dbReference type="GO" id="GO:0007165">
    <property type="term" value="P:signal transduction"/>
    <property type="evidence" value="ECO:0007669"/>
    <property type="project" value="TreeGrafter"/>
</dbReference>
<feature type="compositionally biased region" description="Polar residues" evidence="7">
    <location>
        <begin position="1170"/>
        <end position="1187"/>
    </location>
</feature>
<dbReference type="SUPFAM" id="SSF47473">
    <property type="entry name" value="EF-hand"/>
    <property type="match status" value="1"/>
</dbReference>
<dbReference type="Gene3D" id="1.10.510.10">
    <property type="entry name" value="Transferase(Phosphotransferase) domain 1"/>
    <property type="match status" value="2"/>
</dbReference>
<evidence type="ECO:0000256" key="1">
    <source>
        <dbReference type="ARBA" id="ARBA00022527"/>
    </source>
</evidence>
<protein>
    <recommendedName>
        <fullName evidence="12">Protein kinase domain-containing protein</fullName>
    </recommendedName>
</protein>
<dbReference type="InterPro" id="IPR002048">
    <property type="entry name" value="EF_hand_dom"/>
</dbReference>
<gene>
    <name evidence="10" type="ORF">ABL78_7163</name>
</gene>
<feature type="compositionally biased region" description="Low complexity" evidence="7">
    <location>
        <begin position="526"/>
        <end position="541"/>
    </location>
</feature>
<dbReference type="InterPro" id="IPR008271">
    <property type="entry name" value="Ser/Thr_kinase_AS"/>
</dbReference>
<feature type="compositionally biased region" description="Polar residues" evidence="7">
    <location>
        <begin position="375"/>
        <end position="384"/>
    </location>
</feature>
<feature type="domain" description="Protein kinase" evidence="8">
    <location>
        <begin position="32"/>
        <end position="441"/>
    </location>
</feature>
<feature type="region of interest" description="Disordered" evidence="7">
    <location>
        <begin position="1158"/>
        <end position="1240"/>
    </location>
</feature>
<feature type="region of interest" description="Disordered" evidence="7">
    <location>
        <begin position="1575"/>
        <end position="1629"/>
    </location>
</feature>
<evidence type="ECO:0000256" key="6">
    <source>
        <dbReference type="PROSITE-ProRule" id="PRU10141"/>
    </source>
</evidence>
<dbReference type="VEuPathDB" id="TriTrypDB:Lsey_0324_0070"/>
<feature type="binding site" evidence="6">
    <location>
        <position position="61"/>
    </location>
    <ligand>
        <name>ATP</name>
        <dbReference type="ChEBI" id="CHEBI:30616"/>
    </ligand>
</feature>
<evidence type="ECO:0000259" key="9">
    <source>
        <dbReference type="PROSITE" id="PS50222"/>
    </source>
</evidence>
<feature type="region of interest" description="Disordered" evidence="7">
    <location>
        <begin position="441"/>
        <end position="589"/>
    </location>
</feature>
<feature type="compositionally biased region" description="Polar residues" evidence="7">
    <location>
        <begin position="932"/>
        <end position="947"/>
    </location>
</feature>
<keyword evidence="11" id="KW-1185">Reference proteome</keyword>
<organism evidence="10 11">
    <name type="scientific">Leptomonas seymouri</name>
    <dbReference type="NCBI Taxonomy" id="5684"/>
    <lineage>
        <taxon>Eukaryota</taxon>
        <taxon>Discoba</taxon>
        <taxon>Euglenozoa</taxon>
        <taxon>Kinetoplastea</taxon>
        <taxon>Metakinetoplastina</taxon>
        <taxon>Trypanosomatida</taxon>
        <taxon>Trypanosomatidae</taxon>
        <taxon>Leishmaniinae</taxon>
        <taxon>Leptomonas</taxon>
    </lineage>
</organism>
<dbReference type="InterPro" id="IPR011009">
    <property type="entry name" value="Kinase-like_dom_sf"/>
</dbReference>
<feature type="region of interest" description="Disordered" evidence="7">
    <location>
        <begin position="1471"/>
        <end position="1546"/>
    </location>
</feature>
<dbReference type="SMART" id="SM00054">
    <property type="entry name" value="EFh"/>
    <property type="match status" value="2"/>
</dbReference>
<dbReference type="Gene3D" id="3.30.200.20">
    <property type="entry name" value="Phosphorylase Kinase, domain 1"/>
    <property type="match status" value="1"/>
</dbReference>
<evidence type="ECO:0000256" key="7">
    <source>
        <dbReference type="SAM" id="MobiDB-lite"/>
    </source>
</evidence>
<keyword evidence="5 6" id="KW-0067">ATP-binding</keyword>
<dbReference type="InterPro" id="IPR017441">
    <property type="entry name" value="Protein_kinase_ATP_BS"/>
</dbReference>
<feature type="compositionally biased region" description="Polar residues" evidence="7">
    <location>
        <begin position="1479"/>
        <end position="1491"/>
    </location>
</feature>
<name>A0A0N0P374_LEPSE</name>
<evidence type="ECO:0000256" key="3">
    <source>
        <dbReference type="ARBA" id="ARBA00022741"/>
    </source>
</evidence>
<keyword evidence="2" id="KW-0808">Transferase</keyword>
<dbReference type="OMA" id="FGTLHYT"/>
<evidence type="ECO:0000313" key="10">
    <source>
        <dbReference type="EMBL" id="KPI83799.1"/>
    </source>
</evidence>
<feature type="compositionally biased region" description="Low complexity" evidence="7">
    <location>
        <begin position="331"/>
        <end position="345"/>
    </location>
</feature>
<evidence type="ECO:0000313" key="11">
    <source>
        <dbReference type="Proteomes" id="UP000038009"/>
    </source>
</evidence>
<evidence type="ECO:0000256" key="4">
    <source>
        <dbReference type="ARBA" id="ARBA00022777"/>
    </source>
</evidence>
<feature type="compositionally biased region" description="Low complexity" evidence="7">
    <location>
        <begin position="1497"/>
        <end position="1515"/>
    </location>
</feature>
<dbReference type="PROSITE" id="PS50222">
    <property type="entry name" value="EF_HAND_2"/>
    <property type="match status" value="2"/>
</dbReference>
<dbReference type="Proteomes" id="UP000038009">
    <property type="component" value="Unassembled WGS sequence"/>
</dbReference>
<feature type="compositionally biased region" description="Basic and acidic residues" evidence="7">
    <location>
        <begin position="1582"/>
        <end position="1591"/>
    </location>
</feature>
<dbReference type="GO" id="GO:0005524">
    <property type="term" value="F:ATP binding"/>
    <property type="evidence" value="ECO:0007669"/>
    <property type="project" value="UniProtKB-UniRule"/>
</dbReference>
<dbReference type="Pfam" id="PF00069">
    <property type="entry name" value="Pkinase"/>
    <property type="match status" value="2"/>
</dbReference>
<proteinExistence type="predicted"/>
<comment type="caution">
    <text evidence="10">The sequence shown here is derived from an EMBL/GenBank/DDBJ whole genome shotgun (WGS) entry which is preliminary data.</text>
</comment>
<feature type="compositionally biased region" description="Low complexity" evidence="7">
    <location>
        <begin position="1201"/>
        <end position="1226"/>
    </location>
</feature>
<feature type="compositionally biased region" description="Polar residues" evidence="7">
    <location>
        <begin position="1381"/>
        <end position="1402"/>
    </location>
</feature>
<dbReference type="PROSITE" id="PS00108">
    <property type="entry name" value="PROTEIN_KINASE_ST"/>
    <property type="match status" value="1"/>
</dbReference>
<dbReference type="OrthoDB" id="40902at2759"/>
<keyword evidence="1" id="KW-0723">Serine/threonine-protein kinase</keyword>
<keyword evidence="4" id="KW-0418">Kinase</keyword>
<feature type="compositionally biased region" description="Low complexity" evidence="7">
    <location>
        <begin position="1603"/>
        <end position="1618"/>
    </location>
</feature>
<evidence type="ECO:0008006" key="12">
    <source>
        <dbReference type="Google" id="ProtNLM"/>
    </source>
</evidence>
<dbReference type="PANTHER" id="PTHR43895:SF92">
    <property type="entry name" value="PROTEIN KINASE DOMAIN-CONTAINING PROTEIN"/>
    <property type="match status" value="1"/>
</dbReference>
<evidence type="ECO:0000256" key="5">
    <source>
        <dbReference type="ARBA" id="ARBA00022840"/>
    </source>
</evidence>
<reference evidence="10 11" key="1">
    <citation type="journal article" date="2015" name="PLoS Pathog.">
        <title>Leptomonas seymouri: Adaptations to the Dixenous Life Cycle Analyzed by Genome Sequencing, Transcriptome Profiling and Co-infection with Leishmania donovani.</title>
        <authorList>
            <person name="Kraeva N."/>
            <person name="Butenko A."/>
            <person name="Hlavacova J."/>
            <person name="Kostygov A."/>
            <person name="Myskova J."/>
            <person name="Grybchuk D."/>
            <person name="Lestinova T."/>
            <person name="Votypka J."/>
            <person name="Volf P."/>
            <person name="Opperdoes F."/>
            <person name="Flegontov P."/>
            <person name="Lukes J."/>
            <person name="Yurchenko V."/>
        </authorList>
    </citation>
    <scope>NUCLEOTIDE SEQUENCE [LARGE SCALE GENOMIC DNA]</scope>
    <source>
        <strain evidence="10 11">ATCC 30220</strain>
    </source>
</reference>
<feature type="region of interest" description="Disordered" evidence="7">
    <location>
        <begin position="916"/>
        <end position="947"/>
    </location>
</feature>
<evidence type="ECO:0000259" key="8">
    <source>
        <dbReference type="PROSITE" id="PS50011"/>
    </source>
</evidence>
<dbReference type="PROSITE" id="PS50011">
    <property type="entry name" value="PROTEIN_KINASE_DOM"/>
    <property type="match status" value="2"/>
</dbReference>
<dbReference type="InterPro" id="IPR000719">
    <property type="entry name" value="Prot_kinase_dom"/>
</dbReference>
<dbReference type="GO" id="GO:0005509">
    <property type="term" value="F:calcium ion binding"/>
    <property type="evidence" value="ECO:0007669"/>
    <property type="project" value="InterPro"/>
</dbReference>
<feature type="region of interest" description="Disordered" evidence="7">
    <location>
        <begin position="374"/>
        <end position="395"/>
    </location>
</feature>
<feature type="region of interest" description="Disordered" evidence="7">
    <location>
        <begin position="1381"/>
        <end position="1424"/>
    </location>
</feature>
<dbReference type="SMART" id="SM00220">
    <property type="entry name" value="S_TKc"/>
    <property type="match status" value="1"/>
</dbReference>
<dbReference type="InterPro" id="IPR011992">
    <property type="entry name" value="EF-hand-dom_pair"/>
</dbReference>
<sequence length="1890" mass="198574">MHSDSRLASSNATSFFTGSFELEDEAKALEDYVVGQRLGEGAYGSVYSVKYIPSGDRFALKILQKQDLFTGSGIYSPLVFYGNEESSQQQQGGTVGNSCPLDTTTTAASHALPGAAALVRSFEQNIVSEAMVMQSLEHPHVVKFYKFLNSTTAFYFVLELAEGGELFDLILSKKHFTEDEARMYFQQLISAIDYCHRNGVAHKDLKAENLLLSNDGRLLVCDFGFSSKIAKENIDDPEETVGTGDNVALLDAIHNGAMFGTLHYTSPEAVLASAQQRGFNCLSGGDCAGGTRYGSVLADNTFANGQRGLLSHTDTVGSAGAGRLCSSILVSTSSSDSPASSRSGSAGKHRARKQPVFSRVGAFLNGSDGSPLYSLHSTRSTPLAQQGDAASARKGLCRSTSGSVEEDAALAKAVPGVVSPPVSKEWKDRVRLTALTPPPTISAGCNGMRHSHSTQSLGSLGGTNGKSHKKSPPTLGRSKMGEGFSSFVKALLGTGSNGSHHHHHQQHTGAHSHTGSPREKSWLHRASVPAATSTSASSKVPMGASRNLTGALEGSRKARDAKNMTGKARSPPPTGTSSPGPSSLLPFTTSSFTTSLSTAPFPTNTSFADSAARTGPSTASAAAVTRSTFPLPSGCPSARAASPTNDAVPYSSGCLRAANREVNSGPLTTKGIAKELGAQTGSSPEMGTEHESLPLTHEPYSADGSVPTVRSSSPFLASSAPRKPPLVIVDPFQQDLWSAGVILFFMLTGRLPFDGRDEEETLHLIQTTDFTFDEDEVQRISPAARHLVVQMLVAEPTERPTTEQIIHNPWFQVGIQIQKDFPHREDLLNACASPLRNSMPYTYATQLAMLNDAIGSPALRGAPQAGTCGHGSGESAGLSAALLATTAAESNARTLRSSDTGSATASCTHQNLLPLAREGTPAPHAPVDGMARSSSNNNGHSSAFSQHRDNSTSFTFLDFSTQHPVTAEEERVLATAFRKVDSDGFGCITRDQLRDMLTTLHGDAVPPSDVDELVSLFTGDAKADSITFKQFRDAWVRKDLAHTPFTHSTEFQLMNIIGTEMDAVERQVVRQLRTAFDNLDENHRGVIQLDQVRRIFEKCHIPVQQEECLSLIKYFHKTELAHCNTQPSKDWHRWRVTPAVTPNTTNLVCASLAPSPATAPPLSATVHTPDFNSAAHTKDSQGQQQHLNGAKENTMRKRQGDASGTVAATGTTVAPTGSSAGLADGPLPAPPCSPPPLDSPVSSSNITISFDSFVSGIVKKDILMKHPLGRKLAAATNLAAMFQSRNVTECVRHGFLVTGLQNVVLAKLASMPERLLLLYSDEVVSNTENIYSFRYLGSSALLTGATLSSATPLLMSASLVAMAASTGPVGGASIGNTTQLTPGQHSCSPVANRSVGTSLSSSVHRRGRPKGVAGSPHQCQGGPGLVPTPSMVAEALNGGTQGCADSNAGSLPFNSAPTVTDINLVLLCSDKTGHRKPSSPKTLTHSDSSDSPALPHDGSAGDALASSGASSLPLPQQRSTPMAIPLPPSRPGASVPPSRAAVSTANTDVRTPSASCSLCLSHSVRQFARRTAAVSATSVGGERQHHLHNADNDNDSAQDDQHSFFSASRQSSSIIGTSEGSHSVSDGALSSIHGDEHAVSASATVMGRRHKLAGDTTAPKSTKKAAHSKNGGHTVTAMMTHDATVNGVEKNTKHKLASPKKGFLSESTTLPSNAVLRDTSISVLSASTASSRGTSTALPASRHKNCTTMTMPNNCNAVATTAASADAESSSAAPPLLQPLAAALSSSLHSPPSATCTNAGCSLMATPSANFTHRAMAYGGTGAVAQVNGVCDVDVILSPACLGYTMVQFRRIHGKTSDFHEAVTFISNLLESEREQAMEDTLTRGESELM</sequence>
<dbReference type="PANTHER" id="PTHR43895">
    <property type="entry name" value="CALCIUM/CALMODULIN-DEPENDENT PROTEIN KINASE KINASE-RELATED"/>
    <property type="match status" value="1"/>
</dbReference>
<feature type="region of interest" description="Disordered" evidence="7">
    <location>
        <begin position="331"/>
        <end position="353"/>
    </location>
</feature>